<dbReference type="CDD" id="cd00082">
    <property type="entry name" value="HisKA"/>
    <property type="match status" value="1"/>
</dbReference>
<comment type="catalytic activity">
    <reaction evidence="1">
        <text>ATP + protein L-histidine = ADP + protein N-phospho-L-histidine.</text>
        <dbReference type="EC" id="2.7.13.3"/>
    </reaction>
</comment>
<evidence type="ECO:0000256" key="10">
    <source>
        <dbReference type="ARBA" id="ARBA00022840"/>
    </source>
</evidence>
<evidence type="ECO:0000256" key="4">
    <source>
        <dbReference type="ARBA" id="ARBA00022475"/>
    </source>
</evidence>
<proteinExistence type="predicted"/>
<dbReference type="Gene3D" id="1.10.287.130">
    <property type="match status" value="1"/>
</dbReference>
<dbReference type="PRINTS" id="PR00344">
    <property type="entry name" value="BCTRLSENSOR"/>
</dbReference>
<evidence type="ECO:0000256" key="12">
    <source>
        <dbReference type="ARBA" id="ARBA00023012"/>
    </source>
</evidence>
<evidence type="ECO:0000256" key="5">
    <source>
        <dbReference type="ARBA" id="ARBA00022553"/>
    </source>
</evidence>
<feature type="transmembrane region" description="Helical" evidence="14">
    <location>
        <begin position="12"/>
        <end position="33"/>
    </location>
</feature>
<feature type="transmembrane region" description="Helical" evidence="14">
    <location>
        <begin position="354"/>
        <end position="376"/>
    </location>
</feature>
<dbReference type="InterPro" id="IPR004010">
    <property type="entry name" value="Double_Cache_2"/>
</dbReference>
<dbReference type="GO" id="GO:0000155">
    <property type="term" value="F:phosphorelay sensor kinase activity"/>
    <property type="evidence" value="ECO:0007669"/>
    <property type="project" value="InterPro"/>
</dbReference>
<evidence type="ECO:0000256" key="14">
    <source>
        <dbReference type="SAM" id="Phobius"/>
    </source>
</evidence>
<evidence type="ECO:0000256" key="6">
    <source>
        <dbReference type="ARBA" id="ARBA00022679"/>
    </source>
</evidence>
<dbReference type="Proteomes" id="UP000239861">
    <property type="component" value="Unassembled WGS sequence"/>
</dbReference>
<dbReference type="InterPro" id="IPR004358">
    <property type="entry name" value="Sig_transdc_His_kin-like_C"/>
</dbReference>
<dbReference type="InterPro" id="IPR003661">
    <property type="entry name" value="HisK_dim/P_dom"/>
</dbReference>
<keyword evidence="7 14" id="KW-0812">Transmembrane</keyword>
<keyword evidence="12" id="KW-0902">Two-component regulatory system</keyword>
<comment type="subcellular location">
    <subcellularLocation>
        <location evidence="2">Cell membrane</location>
        <topology evidence="2">Multi-pass membrane protein</topology>
    </subcellularLocation>
</comment>
<dbReference type="Pfam" id="PF00512">
    <property type="entry name" value="HisKA"/>
    <property type="match status" value="1"/>
</dbReference>
<organism evidence="16 17">
    <name type="scientific">Malaciobacter marinus</name>
    <dbReference type="NCBI Taxonomy" id="505249"/>
    <lineage>
        <taxon>Bacteria</taxon>
        <taxon>Pseudomonadati</taxon>
        <taxon>Campylobacterota</taxon>
        <taxon>Epsilonproteobacteria</taxon>
        <taxon>Campylobacterales</taxon>
        <taxon>Arcobacteraceae</taxon>
        <taxon>Malaciobacter</taxon>
    </lineage>
</organism>
<evidence type="ECO:0000259" key="15">
    <source>
        <dbReference type="PROSITE" id="PS50109"/>
    </source>
</evidence>
<dbReference type="GO" id="GO:0005886">
    <property type="term" value="C:plasma membrane"/>
    <property type="evidence" value="ECO:0007669"/>
    <property type="project" value="UniProtKB-SubCell"/>
</dbReference>
<dbReference type="SMART" id="SM00387">
    <property type="entry name" value="HATPase_c"/>
    <property type="match status" value="1"/>
</dbReference>
<dbReference type="Gene3D" id="3.30.450.20">
    <property type="entry name" value="PAS domain"/>
    <property type="match status" value="2"/>
</dbReference>
<dbReference type="RefSeq" id="WP_104412719.1">
    <property type="nucleotide sequence ID" value="NZ_PTIW01000034.1"/>
</dbReference>
<keyword evidence="5" id="KW-0597">Phosphoprotein</keyword>
<dbReference type="GO" id="GO:0005524">
    <property type="term" value="F:ATP binding"/>
    <property type="evidence" value="ECO:0007669"/>
    <property type="project" value="UniProtKB-KW"/>
</dbReference>
<dbReference type="PANTHER" id="PTHR43065">
    <property type="entry name" value="SENSOR HISTIDINE KINASE"/>
    <property type="match status" value="1"/>
</dbReference>
<evidence type="ECO:0000256" key="11">
    <source>
        <dbReference type="ARBA" id="ARBA00022989"/>
    </source>
</evidence>
<keyword evidence="9 16" id="KW-0418">Kinase</keyword>
<dbReference type="InterPro" id="IPR003594">
    <property type="entry name" value="HATPase_dom"/>
</dbReference>
<evidence type="ECO:0000256" key="8">
    <source>
        <dbReference type="ARBA" id="ARBA00022741"/>
    </source>
</evidence>
<evidence type="ECO:0000256" key="7">
    <source>
        <dbReference type="ARBA" id="ARBA00022692"/>
    </source>
</evidence>
<dbReference type="InterPro" id="IPR033480">
    <property type="entry name" value="sCache_2"/>
</dbReference>
<evidence type="ECO:0000256" key="13">
    <source>
        <dbReference type="ARBA" id="ARBA00023136"/>
    </source>
</evidence>
<keyword evidence="13 14" id="KW-0472">Membrane</keyword>
<gene>
    <name evidence="16" type="ORF">B0F89_1343</name>
</gene>
<keyword evidence="10" id="KW-0067">ATP-binding</keyword>
<dbReference type="InterPro" id="IPR005467">
    <property type="entry name" value="His_kinase_dom"/>
</dbReference>
<dbReference type="PANTHER" id="PTHR43065:SF46">
    <property type="entry name" value="C4-DICARBOXYLATE TRANSPORT SENSOR PROTEIN DCTB"/>
    <property type="match status" value="1"/>
</dbReference>
<dbReference type="SUPFAM" id="SSF55874">
    <property type="entry name" value="ATPase domain of HSP90 chaperone/DNA topoisomerase II/histidine kinase"/>
    <property type="match status" value="1"/>
</dbReference>
<keyword evidence="6" id="KW-0808">Transferase</keyword>
<evidence type="ECO:0000256" key="1">
    <source>
        <dbReference type="ARBA" id="ARBA00000085"/>
    </source>
</evidence>
<dbReference type="AlphaFoldDB" id="A0AB36ZT77"/>
<reference evidence="16 17" key="1">
    <citation type="submission" date="2018-02" db="EMBL/GenBank/DDBJ databases">
        <title>Subsurface microbial communities from deep shales in Ohio and West Virginia, USA.</title>
        <authorList>
            <person name="Wrighton K."/>
        </authorList>
    </citation>
    <scope>NUCLEOTIDE SEQUENCE [LARGE SCALE GENOMIC DNA]</scope>
    <source>
        <strain evidence="16 17">MARC-MIP3H16</strain>
    </source>
</reference>
<sequence>MLSKKEKYIIRIIRFFPLFLIFAIAIIGMYLFLVEHEKHYHKEITNIKSKFINQEKQRIKNEVNRVYEYIQFHKQNSEERLKKLIKYQVYEAHAIMQGVYNEYKNKKSKKEIIHMMKAALEQIRFLDGRGYFYIYDMQGNNIFHPILKSLEGRSLWNHKDITGKLIVQEGIKALKSKNETYDEWYWQEPNSKKIKRKIGFHKIFEPYNIFVGTGEYTQEYEKELKSYILKYISKIKFLDDKIISVIDYDGVVLTSKNKDIINKNIINIKNKEDYQPYKELLKIAKSKKQQGFLTYENSTNINKDKYIQKTTFVKGLDDWKWAVYASFYKDSLKKELDARLETLANEDKKTIKSFLLLGAILTIIMLAISFYVIKLLEKSFYDYREKILEEAQKNRQKDTILAQQSKMAAMGEMIANITHQWRQPLSVISTAVTGLKFEKELGILKDDNFYRGMDSIHNSVMHLSKTIDDFRNFFKPNKDKINFNLKDVVEKTLKLLSSQFDINNIYFIKNCENIKIHGTENELVQVLINIINNSRDALKHVDNKRLIFIDIFKQNGKVVLLVKDTAGGINKSIIKKVFEPYFTTKKDTGTGIGLYMSKKIIKDSLNGEISVSNETFVYESIQYKGACFKLIFDLVD</sequence>
<evidence type="ECO:0000256" key="2">
    <source>
        <dbReference type="ARBA" id="ARBA00004651"/>
    </source>
</evidence>
<dbReference type="InterPro" id="IPR036097">
    <property type="entry name" value="HisK_dim/P_sf"/>
</dbReference>
<keyword evidence="8" id="KW-0547">Nucleotide-binding</keyword>
<keyword evidence="4" id="KW-1003">Cell membrane</keyword>
<evidence type="ECO:0000256" key="9">
    <source>
        <dbReference type="ARBA" id="ARBA00022777"/>
    </source>
</evidence>
<dbReference type="Gene3D" id="3.30.565.10">
    <property type="entry name" value="Histidine kinase-like ATPase, C-terminal domain"/>
    <property type="match status" value="1"/>
</dbReference>
<dbReference type="InterPro" id="IPR036890">
    <property type="entry name" value="HATPase_C_sf"/>
</dbReference>
<dbReference type="SUPFAM" id="SSF47384">
    <property type="entry name" value="Homodimeric domain of signal transducing histidine kinase"/>
    <property type="match status" value="1"/>
</dbReference>
<keyword evidence="11 14" id="KW-1133">Transmembrane helix</keyword>
<dbReference type="PROSITE" id="PS50109">
    <property type="entry name" value="HIS_KIN"/>
    <property type="match status" value="1"/>
</dbReference>
<name>A0AB36ZT77_9BACT</name>
<evidence type="ECO:0000313" key="17">
    <source>
        <dbReference type="Proteomes" id="UP000239861"/>
    </source>
</evidence>
<dbReference type="Pfam" id="PF08269">
    <property type="entry name" value="dCache_2"/>
    <property type="match status" value="1"/>
</dbReference>
<dbReference type="EMBL" id="PTIW01000034">
    <property type="protein sequence ID" value="PPK58979.1"/>
    <property type="molecule type" value="Genomic_DNA"/>
</dbReference>
<feature type="domain" description="Histidine kinase" evidence="15">
    <location>
        <begin position="416"/>
        <end position="636"/>
    </location>
</feature>
<evidence type="ECO:0000313" key="16">
    <source>
        <dbReference type="EMBL" id="PPK58979.1"/>
    </source>
</evidence>
<dbReference type="Pfam" id="PF02518">
    <property type="entry name" value="HATPase_c"/>
    <property type="match status" value="1"/>
</dbReference>
<evidence type="ECO:0000256" key="3">
    <source>
        <dbReference type="ARBA" id="ARBA00012438"/>
    </source>
</evidence>
<comment type="caution">
    <text evidence="16">The sequence shown here is derived from an EMBL/GenBank/DDBJ whole genome shotgun (WGS) entry which is preliminary data.</text>
</comment>
<dbReference type="SMART" id="SM01049">
    <property type="entry name" value="Cache_2"/>
    <property type="match status" value="1"/>
</dbReference>
<dbReference type="EC" id="2.7.13.3" evidence="3"/>
<accession>A0AB36ZT77</accession>
<protein>
    <recommendedName>
        <fullName evidence="3">histidine kinase</fullName>
        <ecNumber evidence="3">2.7.13.3</ecNumber>
    </recommendedName>
</protein>